<dbReference type="Proteomes" id="UP000006310">
    <property type="component" value="Chromosome 2"/>
</dbReference>
<protein>
    <submittedName>
        <fullName evidence="2">Uncharacterized protein</fullName>
    </submittedName>
</protein>
<reference evidence="3" key="2">
    <citation type="submission" date="2012-08" db="EMBL/GenBank/DDBJ databases">
        <title>Genome sequence of Kazachstania naganishii.</title>
        <authorList>
            <person name="Gordon J.L."/>
            <person name="Armisen D."/>
            <person name="Proux-Wera E."/>
            <person name="OhEigeartaigh S.S."/>
            <person name="Byrne K.P."/>
            <person name="Wolfe K.H."/>
        </authorList>
    </citation>
    <scope>NUCLEOTIDE SEQUENCE [LARGE SCALE GENOMIC DNA]</scope>
    <source>
        <strain evidence="3">ATCC MYA-139 / BCRC 22969 / CBS 8797 / CCRC 22969 / KCTC 17520 / NBRC 10181 / NCYC 3082</strain>
    </source>
</reference>
<feature type="compositionally biased region" description="Polar residues" evidence="1">
    <location>
        <begin position="379"/>
        <end position="390"/>
    </location>
</feature>
<name>J7RUI6_HUIN7</name>
<dbReference type="KEGG" id="kng:KNAG_0B00230"/>
<gene>
    <name evidence="2" type="primary">KNAG0B00230</name>
    <name evidence="2" type="ordered locus">KNAG_0B00230</name>
</gene>
<evidence type="ECO:0000313" key="3">
    <source>
        <dbReference type="Proteomes" id="UP000006310"/>
    </source>
</evidence>
<dbReference type="EMBL" id="HE978315">
    <property type="protein sequence ID" value="CCK68472.1"/>
    <property type="molecule type" value="Genomic_DNA"/>
</dbReference>
<sequence>MDTSEPQVATIAEDATRDPKAKKLSSVTALQNRLPFDDLDDISNLKSTSSGKPHVYSICELITMYQDVSGELFIAKEAILPNRKFWRLHQRFLDNGPNNKNANRFDRRNSKNRNNANTGNAKKQGFAHKLDGEGRQQHNKKNAGLDVDVLEFDDNFVPSGNAMKDFETWKAKMREIEQQKKTNGKPAKGRPVPNTAATAVIAKNMGPQTGTTSVMSDFFNLSGTTTSSEKALSMTELEGSVVKTGGTVPESAQESASTQVTVPKNALETSRSSSSRFSSFFASPSNISATTMNTDKKETASPNNNTNTATNMSTAITAKIDGDSANVEQPKQQSVSGSRLMNFFKNSSQSTTPTNNSPAATAASLPNILKGPPPPGLARSTNVESRGNNDNNKHNHQMENIHAPPMMPGGPVQFGPIPQQMPMPQNTNAFFQGLLNKNKMADLPPTDGNNKKGNNLPMQASQHMPPPPPGLMQQPGMMNGGAPPNFGMMPPHPPHPMGSMPPGMQNFMNQPKFDKSGKLVKQENTNPNKDMNSQPPFMSMPMPPPPGFMMMPPNMHFPPPNNMMPPPHLQQVGAADGNVTNVKNGTNTANENQGRFVPPMPMNPNMMGPMRPNMNVPPQGNINIHADKR</sequence>
<keyword evidence="3" id="KW-1185">Reference proteome</keyword>
<proteinExistence type="predicted"/>
<evidence type="ECO:0000313" key="2">
    <source>
        <dbReference type="EMBL" id="CCK68472.1"/>
    </source>
</evidence>
<feature type="region of interest" description="Disordered" evidence="1">
    <location>
        <begin position="245"/>
        <end position="310"/>
    </location>
</feature>
<dbReference type="AlphaFoldDB" id="J7RUI6"/>
<reference evidence="2 3" key="1">
    <citation type="journal article" date="2011" name="Proc. Natl. Acad. Sci. U.S.A.">
        <title>Evolutionary erosion of yeast sex chromosomes by mating-type switching accidents.</title>
        <authorList>
            <person name="Gordon J.L."/>
            <person name="Armisen D."/>
            <person name="Proux-Wera E."/>
            <person name="Oheigeartaigh S.S."/>
            <person name="Byrne K.P."/>
            <person name="Wolfe K.H."/>
        </authorList>
    </citation>
    <scope>NUCLEOTIDE SEQUENCE [LARGE SCALE GENOMIC DNA]</scope>
    <source>
        <strain evidence="3">ATCC MYA-139 / BCRC 22969 / CBS 8797 / CCRC 22969 / KCTC 17520 / NBRC 10181 / NCYC 3082</strain>
    </source>
</reference>
<evidence type="ECO:0000256" key="1">
    <source>
        <dbReference type="SAM" id="MobiDB-lite"/>
    </source>
</evidence>
<dbReference type="InterPro" id="IPR046784">
    <property type="entry name" value="Eap1"/>
</dbReference>
<organism evidence="2 3">
    <name type="scientific">Huiozyma naganishii (strain ATCC MYA-139 / BCRC 22969 / CBS 8797 / KCTC 17520 / NBRC 10181 / NCYC 3082 / Yp74L-3)</name>
    <name type="common">Yeast</name>
    <name type="synonym">Kazachstania naganishii</name>
    <dbReference type="NCBI Taxonomy" id="1071383"/>
    <lineage>
        <taxon>Eukaryota</taxon>
        <taxon>Fungi</taxon>
        <taxon>Dikarya</taxon>
        <taxon>Ascomycota</taxon>
        <taxon>Saccharomycotina</taxon>
        <taxon>Saccharomycetes</taxon>
        <taxon>Saccharomycetales</taxon>
        <taxon>Saccharomycetaceae</taxon>
        <taxon>Huiozyma</taxon>
    </lineage>
</organism>
<feature type="compositionally biased region" description="Low complexity" evidence="1">
    <location>
        <begin position="346"/>
        <end position="367"/>
    </location>
</feature>
<feature type="region of interest" description="Disordered" evidence="1">
    <location>
        <begin position="440"/>
        <end position="480"/>
    </location>
</feature>
<feature type="compositionally biased region" description="Polar residues" evidence="1">
    <location>
        <begin position="447"/>
        <end position="462"/>
    </location>
</feature>
<accession>J7RUI6</accession>
<feature type="compositionally biased region" description="Polar residues" evidence="1">
    <location>
        <begin position="250"/>
        <end position="262"/>
    </location>
</feature>
<feature type="compositionally biased region" description="Low complexity" evidence="1">
    <location>
        <begin position="300"/>
        <end position="310"/>
    </location>
</feature>
<dbReference type="GeneID" id="34524122"/>
<feature type="region of interest" description="Disordered" evidence="1">
    <location>
        <begin position="345"/>
        <end position="399"/>
    </location>
</feature>
<feature type="compositionally biased region" description="Low complexity" evidence="1">
    <location>
        <begin position="270"/>
        <end position="285"/>
    </location>
</feature>
<dbReference type="STRING" id="1071383.J7RUI6"/>
<dbReference type="eggNOG" id="ENOG502S0PT">
    <property type="taxonomic scope" value="Eukaryota"/>
</dbReference>
<dbReference type="Pfam" id="PF20566">
    <property type="entry name" value="Eap1"/>
    <property type="match status" value="1"/>
</dbReference>
<feature type="region of interest" description="Disordered" evidence="1">
    <location>
        <begin position="96"/>
        <end position="126"/>
    </location>
</feature>
<feature type="compositionally biased region" description="Polar residues" evidence="1">
    <location>
        <begin position="112"/>
        <end position="121"/>
    </location>
</feature>
<dbReference type="OMA" id="HANNHHF"/>
<feature type="region of interest" description="Disordered" evidence="1">
    <location>
        <begin position="1"/>
        <end position="26"/>
    </location>
</feature>
<dbReference type="RefSeq" id="XP_022462718.1">
    <property type="nucleotide sequence ID" value="XM_022611295.1"/>
</dbReference>
<dbReference type="OrthoDB" id="4070641at2759"/>
<dbReference type="HOGENOM" id="CLU_418607_0_0_1"/>
<feature type="compositionally biased region" description="Low complexity" evidence="1">
    <location>
        <begin position="471"/>
        <end position="480"/>
    </location>
</feature>